<evidence type="ECO:0000313" key="2">
    <source>
        <dbReference type="Proteomes" id="UP000826195"/>
    </source>
</evidence>
<dbReference type="AlphaFoldDB" id="A0AAV7HCN3"/>
<evidence type="ECO:0000313" key="1">
    <source>
        <dbReference type="EMBL" id="KAH0534914.1"/>
    </source>
</evidence>
<reference evidence="1 2" key="1">
    <citation type="journal article" date="2021" name="J. Hered.">
        <title>A chromosome-level genome assembly of the parasitoid wasp, Cotesia glomerata (Hymenoptera: Braconidae).</title>
        <authorList>
            <person name="Pinto B.J."/>
            <person name="Weis J.J."/>
            <person name="Gamble T."/>
            <person name="Ode P.J."/>
            <person name="Paul R."/>
            <person name="Zaspel J.M."/>
        </authorList>
    </citation>
    <scope>NUCLEOTIDE SEQUENCE [LARGE SCALE GENOMIC DNA]</scope>
    <source>
        <strain evidence="1">CgM1</strain>
    </source>
</reference>
<accession>A0AAV7HCN3</accession>
<organism evidence="1 2">
    <name type="scientific">Cotesia glomerata</name>
    <name type="common">Lepidopteran parasitic wasp</name>
    <name type="synonym">Apanteles glomeratus</name>
    <dbReference type="NCBI Taxonomy" id="32391"/>
    <lineage>
        <taxon>Eukaryota</taxon>
        <taxon>Metazoa</taxon>
        <taxon>Ecdysozoa</taxon>
        <taxon>Arthropoda</taxon>
        <taxon>Hexapoda</taxon>
        <taxon>Insecta</taxon>
        <taxon>Pterygota</taxon>
        <taxon>Neoptera</taxon>
        <taxon>Endopterygota</taxon>
        <taxon>Hymenoptera</taxon>
        <taxon>Apocrita</taxon>
        <taxon>Ichneumonoidea</taxon>
        <taxon>Braconidae</taxon>
        <taxon>Microgastrinae</taxon>
        <taxon>Cotesia</taxon>
    </lineage>
</organism>
<dbReference type="Proteomes" id="UP000826195">
    <property type="component" value="Unassembled WGS sequence"/>
</dbReference>
<comment type="caution">
    <text evidence="1">The sequence shown here is derived from an EMBL/GenBank/DDBJ whole genome shotgun (WGS) entry which is preliminary data.</text>
</comment>
<proteinExistence type="predicted"/>
<name>A0AAV7HCN3_COTGL</name>
<protein>
    <submittedName>
        <fullName evidence="1">Uncharacterized protein</fullName>
    </submittedName>
</protein>
<keyword evidence="2" id="KW-1185">Reference proteome</keyword>
<sequence>MGRCYEFPSAGSTVRALRLVLKPQGMERDFQFSEKQHLFLLRPSVMQRPVIIALRENLSFQTVDSCTFGVLHCRWKCPADVGWPHRPVFIGANNELRELYYLLESEQHQGRVKEYAVRKNITWQFNPPLSPHLLR</sequence>
<dbReference type="EMBL" id="JAHXZJ010002982">
    <property type="protein sequence ID" value="KAH0534914.1"/>
    <property type="molecule type" value="Genomic_DNA"/>
</dbReference>
<gene>
    <name evidence="1" type="ORF">KQX54_010091</name>
</gene>